<comment type="caution">
    <text evidence="1">The sequence shown here is derived from an EMBL/GenBank/DDBJ whole genome shotgun (WGS) entry which is preliminary data.</text>
</comment>
<dbReference type="RefSeq" id="WP_130101701.1">
    <property type="nucleotide sequence ID" value="NZ_SDWW01000009.1"/>
</dbReference>
<proteinExistence type="predicted"/>
<evidence type="ECO:0000313" key="1">
    <source>
        <dbReference type="EMBL" id="RYV52056.1"/>
    </source>
</evidence>
<sequence>MTPTLHVLAERQHTALHEPSDQFRTIRARAVDQPRIGASVHLGEWSMSPDDARLLAASLNLLADSIEEN</sequence>
<protein>
    <submittedName>
        <fullName evidence="1">Uncharacterized protein</fullName>
    </submittedName>
</protein>
<dbReference type="Proteomes" id="UP000293764">
    <property type="component" value="Unassembled WGS sequence"/>
</dbReference>
<organism evidence="1 2">
    <name type="scientific">Pengzhenrongella frigida</name>
    <dbReference type="NCBI Taxonomy" id="1259133"/>
    <lineage>
        <taxon>Bacteria</taxon>
        <taxon>Bacillati</taxon>
        <taxon>Actinomycetota</taxon>
        <taxon>Actinomycetes</taxon>
        <taxon>Micrococcales</taxon>
        <taxon>Pengzhenrongella</taxon>
    </lineage>
</organism>
<evidence type="ECO:0000313" key="2">
    <source>
        <dbReference type="Proteomes" id="UP000293764"/>
    </source>
</evidence>
<dbReference type="AlphaFoldDB" id="A0A4Q5N1W5"/>
<accession>A0A4Q5N1W5</accession>
<reference evidence="1 2" key="1">
    <citation type="submission" date="2019-01" db="EMBL/GenBank/DDBJ databases">
        <title>Novel species of Cellulomonas.</title>
        <authorList>
            <person name="Liu Q."/>
            <person name="Xin Y.-H."/>
        </authorList>
    </citation>
    <scope>NUCLEOTIDE SEQUENCE [LARGE SCALE GENOMIC DNA]</scope>
    <source>
        <strain evidence="1 2">HLT2-17</strain>
    </source>
</reference>
<name>A0A4Q5N1W5_9MICO</name>
<keyword evidence="2" id="KW-1185">Reference proteome</keyword>
<dbReference type="EMBL" id="SDWW01000009">
    <property type="protein sequence ID" value="RYV52056.1"/>
    <property type="molecule type" value="Genomic_DNA"/>
</dbReference>
<gene>
    <name evidence="1" type="ORF">EUA98_05685</name>
</gene>